<evidence type="ECO:0008006" key="6">
    <source>
        <dbReference type="Google" id="ProtNLM"/>
    </source>
</evidence>
<sequence>MTKSLIKQTFVVLAAMILLSACGSEDNVSGDKDTPGYAATMYFDALYNQKDLDAAMKIATPRHARIMRSYGTASQFARNLVNMQYDEVTIEVDMTNQSLREQYGDSAKINLIFTGQLHGEQVDDMRSVSMVRKKGKWYVDKVLADPFAR</sequence>
<evidence type="ECO:0000256" key="1">
    <source>
        <dbReference type="SAM" id="SignalP"/>
    </source>
</evidence>
<proteinExistence type="predicted"/>
<dbReference type="Proteomes" id="UP001304419">
    <property type="component" value="Chromosome 1"/>
</dbReference>
<accession>A0A8I2GZ16</accession>
<dbReference type="PROSITE" id="PS51257">
    <property type="entry name" value="PROKAR_LIPOPROTEIN"/>
    <property type="match status" value="1"/>
</dbReference>
<evidence type="ECO:0000313" key="2">
    <source>
        <dbReference type="EMBL" id="NLR20308.1"/>
    </source>
</evidence>
<feature type="chain" id="PRO_5044460486" description="DUF4878 domain-containing protein" evidence="1">
    <location>
        <begin position="24"/>
        <end position="149"/>
    </location>
</feature>
<evidence type="ECO:0000313" key="4">
    <source>
        <dbReference type="Proteomes" id="UP000646877"/>
    </source>
</evidence>
<name>A0A8I2GZ16_9GAMM</name>
<gene>
    <name evidence="2" type="ORF">F9Y85_03020</name>
    <name evidence="3" type="ORF">R5H13_10540</name>
</gene>
<keyword evidence="1" id="KW-0732">Signal</keyword>
<evidence type="ECO:0000313" key="3">
    <source>
        <dbReference type="EMBL" id="WOX27111.1"/>
    </source>
</evidence>
<reference evidence="2" key="1">
    <citation type="submission" date="2019-10" db="EMBL/GenBank/DDBJ databases">
        <authorList>
            <person name="Paulsen S."/>
        </authorList>
    </citation>
    <scope>NUCLEOTIDE SEQUENCE</scope>
    <source>
        <strain evidence="2">LMG 19692</strain>
    </source>
</reference>
<protein>
    <recommendedName>
        <fullName evidence="6">DUF4878 domain-containing protein</fullName>
    </recommendedName>
</protein>
<feature type="signal peptide" evidence="1">
    <location>
        <begin position="1"/>
        <end position="23"/>
    </location>
</feature>
<dbReference type="GeneID" id="67501985"/>
<dbReference type="Proteomes" id="UP000646877">
    <property type="component" value="Unassembled WGS sequence"/>
</dbReference>
<evidence type="ECO:0000313" key="5">
    <source>
        <dbReference type="Proteomes" id="UP001304419"/>
    </source>
</evidence>
<dbReference type="AlphaFoldDB" id="A0A8I2GZ16"/>
<keyword evidence="5" id="KW-1185">Reference proteome</keyword>
<dbReference type="EMBL" id="WEIA01000001">
    <property type="protein sequence ID" value="NLR20308.1"/>
    <property type="molecule type" value="Genomic_DNA"/>
</dbReference>
<dbReference type="EMBL" id="CP137578">
    <property type="protein sequence ID" value="WOX27111.1"/>
    <property type="molecule type" value="Genomic_DNA"/>
</dbReference>
<reference evidence="3 5" key="2">
    <citation type="submission" date="2023-10" db="EMBL/GenBank/DDBJ databases">
        <title>To unveil natural product biosynthetic capacity in Pseudoalteromonas.</title>
        <authorList>
            <person name="Wang J."/>
        </authorList>
    </citation>
    <scope>NUCLEOTIDE SEQUENCE [LARGE SCALE GENOMIC DNA]</scope>
    <source>
        <strain evidence="3 5">DSM 15914</strain>
    </source>
</reference>
<organism evidence="2 4">
    <name type="scientific">Pseudoalteromonas maricaloris</name>
    <dbReference type="NCBI Taxonomy" id="184924"/>
    <lineage>
        <taxon>Bacteria</taxon>
        <taxon>Pseudomonadati</taxon>
        <taxon>Pseudomonadota</taxon>
        <taxon>Gammaproteobacteria</taxon>
        <taxon>Alteromonadales</taxon>
        <taxon>Pseudoalteromonadaceae</taxon>
        <taxon>Pseudoalteromonas</taxon>
    </lineage>
</organism>
<dbReference type="RefSeq" id="WP_039497631.1">
    <property type="nucleotide sequence ID" value="NZ_CBCSDF010000006.1"/>
</dbReference>